<gene>
    <name evidence="1" type="ORF">Syun_001341</name>
</gene>
<proteinExistence type="predicted"/>
<evidence type="ECO:0000313" key="2">
    <source>
        <dbReference type="Proteomes" id="UP001420932"/>
    </source>
</evidence>
<keyword evidence="2" id="KW-1185">Reference proteome</keyword>
<evidence type="ECO:0000313" key="1">
    <source>
        <dbReference type="EMBL" id="KAK9169201.1"/>
    </source>
</evidence>
<protein>
    <submittedName>
        <fullName evidence="1">Uncharacterized protein</fullName>
    </submittedName>
</protein>
<comment type="caution">
    <text evidence="1">The sequence shown here is derived from an EMBL/GenBank/DDBJ whole genome shotgun (WGS) entry which is preliminary data.</text>
</comment>
<accession>A0AAP0LDX0</accession>
<name>A0AAP0LDX0_9MAGN</name>
<organism evidence="1 2">
    <name type="scientific">Stephania yunnanensis</name>
    <dbReference type="NCBI Taxonomy" id="152371"/>
    <lineage>
        <taxon>Eukaryota</taxon>
        <taxon>Viridiplantae</taxon>
        <taxon>Streptophyta</taxon>
        <taxon>Embryophyta</taxon>
        <taxon>Tracheophyta</taxon>
        <taxon>Spermatophyta</taxon>
        <taxon>Magnoliopsida</taxon>
        <taxon>Ranunculales</taxon>
        <taxon>Menispermaceae</taxon>
        <taxon>Menispermoideae</taxon>
        <taxon>Cissampelideae</taxon>
        <taxon>Stephania</taxon>
    </lineage>
</organism>
<dbReference type="AlphaFoldDB" id="A0AAP0LDX0"/>
<sequence>MVFFRIACRCRLSLLIANQNLHLPVCTPHTTLSNPYAPATTTTTTSDFSVLSGCLRCHHHILPPPPLPSPVTAPSPNRAMVHCCTKKTRRRPSLQFATDPPPSLDWPRIRRSASLSSPLRPSLSLLFATDQSGVRLAADPPTRLTAAATTTSTIPVLRDCLCRSDFDLRRASPPSMVHSCSPLHPKYQPNRELLPLPPLYCSVSPETAPPATAAAAAPTRSAKSTTCRCLPALARAFPGPIPLLGTRSHRPSRACRSHPPCHPRSAAACQRLTAASPIRASAAAPALLLLRLIPATSALVTIQPASSLFNLSNLWLCESQQSV</sequence>
<dbReference type="Proteomes" id="UP001420932">
    <property type="component" value="Unassembled WGS sequence"/>
</dbReference>
<reference evidence="1 2" key="1">
    <citation type="submission" date="2024-01" db="EMBL/GenBank/DDBJ databases">
        <title>Genome assemblies of Stephania.</title>
        <authorList>
            <person name="Yang L."/>
        </authorList>
    </citation>
    <scope>NUCLEOTIDE SEQUENCE [LARGE SCALE GENOMIC DNA]</scope>
    <source>
        <strain evidence="1">YNDBR</strain>
        <tissue evidence="1">Leaf</tissue>
    </source>
</reference>
<dbReference type="EMBL" id="JBBNAF010000001">
    <property type="protein sequence ID" value="KAK9169201.1"/>
    <property type="molecule type" value="Genomic_DNA"/>
</dbReference>